<dbReference type="InterPro" id="IPR011006">
    <property type="entry name" value="CheY-like_superfamily"/>
</dbReference>
<dbReference type="PANTHER" id="PTHR43228:SF1">
    <property type="entry name" value="TWO-COMPONENT RESPONSE REGULATOR ARR22"/>
    <property type="match status" value="1"/>
</dbReference>
<dbReference type="PANTHER" id="PTHR43228">
    <property type="entry name" value="TWO-COMPONENT RESPONSE REGULATOR"/>
    <property type="match status" value="1"/>
</dbReference>
<evidence type="ECO:0000256" key="1">
    <source>
        <dbReference type="PROSITE-ProRule" id="PRU00169"/>
    </source>
</evidence>
<name>A0A7V1LK73_CALAY</name>
<dbReference type="AlphaFoldDB" id="A0A7V1LK73"/>
<dbReference type="Pfam" id="PF00072">
    <property type="entry name" value="Response_reg"/>
    <property type="match status" value="1"/>
</dbReference>
<dbReference type="InterPro" id="IPR052048">
    <property type="entry name" value="ST_Response_Regulator"/>
</dbReference>
<dbReference type="SMART" id="SM00448">
    <property type="entry name" value="REC"/>
    <property type="match status" value="1"/>
</dbReference>
<dbReference type="Proteomes" id="UP000886005">
    <property type="component" value="Unassembled WGS sequence"/>
</dbReference>
<keyword evidence="1" id="KW-0597">Phosphoprotein</keyword>
<dbReference type="PROSITE" id="PS50110">
    <property type="entry name" value="RESPONSE_REGULATORY"/>
    <property type="match status" value="1"/>
</dbReference>
<evidence type="ECO:0000313" key="3">
    <source>
        <dbReference type="EMBL" id="HED09499.1"/>
    </source>
</evidence>
<comment type="caution">
    <text evidence="3">The sequence shown here is derived from an EMBL/GenBank/DDBJ whole genome shotgun (WGS) entry which is preliminary data.</text>
</comment>
<accession>A0A7V1LK73</accession>
<proteinExistence type="predicted"/>
<evidence type="ECO:0000259" key="2">
    <source>
        <dbReference type="PROSITE" id="PS50110"/>
    </source>
</evidence>
<feature type="domain" description="Response regulatory" evidence="2">
    <location>
        <begin position="5"/>
        <end position="122"/>
    </location>
</feature>
<reference evidence="3" key="1">
    <citation type="journal article" date="2020" name="mSystems">
        <title>Genome- and Community-Level Interaction Insights into Carbon Utilization and Element Cycling Functions of Hydrothermarchaeota in Hydrothermal Sediment.</title>
        <authorList>
            <person name="Zhou Z."/>
            <person name="Liu Y."/>
            <person name="Xu W."/>
            <person name="Pan J."/>
            <person name="Luo Z.H."/>
            <person name="Li M."/>
        </authorList>
    </citation>
    <scope>NUCLEOTIDE SEQUENCE [LARGE SCALE GENOMIC DNA]</scope>
    <source>
        <strain evidence="3">HyVt-456</strain>
    </source>
</reference>
<dbReference type="InterPro" id="IPR001789">
    <property type="entry name" value="Sig_transdc_resp-reg_receiver"/>
</dbReference>
<dbReference type="Gene3D" id="3.40.50.2300">
    <property type="match status" value="1"/>
</dbReference>
<feature type="modified residue" description="4-aspartylphosphate" evidence="1">
    <location>
        <position position="55"/>
    </location>
</feature>
<organism evidence="3">
    <name type="scientific">Caldithrix abyssi</name>
    <dbReference type="NCBI Taxonomy" id="187145"/>
    <lineage>
        <taxon>Bacteria</taxon>
        <taxon>Pseudomonadati</taxon>
        <taxon>Calditrichota</taxon>
        <taxon>Calditrichia</taxon>
        <taxon>Calditrichales</taxon>
        <taxon>Calditrichaceae</taxon>
        <taxon>Caldithrix</taxon>
    </lineage>
</organism>
<dbReference type="GO" id="GO:0000160">
    <property type="term" value="P:phosphorelay signal transduction system"/>
    <property type="evidence" value="ECO:0007669"/>
    <property type="project" value="InterPro"/>
</dbReference>
<dbReference type="EMBL" id="DRLD01000066">
    <property type="protein sequence ID" value="HED09499.1"/>
    <property type="molecule type" value="Genomic_DNA"/>
</dbReference>
<dbReference type="SUPFAM" id="SSF52172">
    <property type="entry name" value="CheY-like"/>
    <property type="match status" value="1"/>
</dbReference>
<gene>
    <name evidence="3" type="ORF">ENJ10_02325</name>
</gene>
<protein>
    <submittedName>
        <fullName evidence="3">Response regulator</fullName>
    </submittedName>
</protein>
<sequence length="125" mass="14100">MEDKKVIFVEDSPTMRRIIMNSLNKIGISQIIEAENGVDALEKIGDQDVDMVITDWNMPEMNGEELVKELRGNSKYKETPILMITTRGMQDDVMSAIKMGVNGYIVKPFTPEVLKKKMGEIFSAS</sequence>